<comment type="caution">
    <text evidence="1">The sequence shown here is derived from an EMBL/GenBank/DDBJ whole genome shotgun (WGS) entry which is preliminary data.</text>
</comment>
<protein>
    <submittedName>
        <fullName evidence="1">Uncharacterized protein</fullName>
    </submittedName>
</protein>
<reference evidence="1" key="1">
    <citation type="submission" date="2022-08" db="EMBL/GenBank/DDBJ databases">
        <title>Genome Sequence of Pycnoporus sanguineus.</title>
        <authorList>
            <person name="Buettner E."/>
        </authorList>
    </citation>
    <scope>NUCLEOTIDE SEQUENCE</scope>
    <source>
        <strain evidence="1">CG-C14</strain>
    </source>
</reference>
<dbReference type="Proteomes" id="UP001144978">
    <property type="component" value="Unassembled WGS sequence"/>
</dbReference>
<evidence type="ECO:0000313" key="2">
    <source>
        <dbReference type="Proteomes" id="UP001144978"/>
    </source>
</evidence>
<name>A0ACC1Q053_9APHY</name>
<evidence type="ECO:0000313" key="1">
    <source>
        <dbReference type="EMBL" id="KAJ3006989.1"/>
    </source>
</evidence>
<proteinExistence type="predicted"/>
<gene>
    <name evidence="1" type="ORF">NUW54_g3725</name>
</gene>
<dbReference type="EMBL" id="JANSHE010000797">
    <property type="protein sequence ID" value="KAJ3006989.1"/>
    <property type="molecule type" value="Genomic_DNA"/>
</dbReference>
<sequence length="534" mass="56890">MVRLSSVIFLAVVGLVTAAPIRVSKRAFQLQDYADFQISDGTAGNAQAEANAVFVDPFDGVDLSTVDAQTLDAVQTMREAAESAETDQFNPAIDAASGAEADALQNGKIKNKVLKLTGEVQALNIQACSSLKIAQAKAAGKDTSDLESKVSEEQTKLTKNISLDKAAAGQPSKGVTGGAATNNAAASAKSSSKSSSATASASSAASTSAKATKTSAAASATASAAAASSGTADGSSFSFPVQALRRLPDLRRYRRRRRRAPSRRARVSLLGPCTAVLRRSSTRKAVDASRAEKQHWRGAHVRRWRHDRAHRRPSTGNSYGYTKPLPDRLFGRTDEEDEHAVEAEDAPVQNGAEDVPRGEESQGEDKEFKPVYLKGLFSVATTSTKSPQVIKTDIRRVLDRMQVQYRETKTGFECIHMPSIDVSSIQPPASANHHKRPSTSSYEDKRTLTKKGSKRSFGMRSKERERDAKDKELPSRPSGGTTLSTTASSASSSFFHVSSNAHTATVEPARSDTLENMATAAEESAPATAIANEG</sequence>
<accession>A0ACC1Q053</accession>
<keyword evidence="2" id="KW-1185">Reference proteome</keyword>
<organism evidence="1 2">
    <name type="scientific">Trametes sanguinea</name>
    <dbReference type="NCBI Taxonomy" id="158606"/>
    <lineage>
        <taxon>Eukaryota</taxon>
        <taxon>Fungi</taxon>
        <taxon>Dikarya</taxon>
        <taxon>Basidiomycota</taxon>
        <taxon>Agaricomycotina</taxon>
        <taxon>Agaricomycetes</taxon>
        <taxon>Polyporales</taxon>
        <taxon>Polyporaceae</taxon>
        <taxon>Trametes</taxon>
    </lineage>
</organism>